<dbReference type="InterPro" id="IPR056592">
    <property type="entry name" value="Beta-prop_At3g26010-like"/>
</dbReference>
<dbReference type="EMBL" id="OIVN01004224">
    <property type="protein sequence ID" value="SPD16160.1"/>
    <property type="molecule type" value="Genomic_DNA"/>
</dbReference>
<feature type="compositionally biased region" description="Polar residues" evidence="1">
    <location>
        <begin position="36"/>
        <end position="47"/>
    </location>
</feature>
<organism evidence="3">
    <name type="scientific">Fagus sylvatica</name>
    <name type="common">Beechnut</name>
    <dbReference type="NCBI Taxonomy" id="28930"/>
    <lineage>
        <taxon>Eukaryota</taxon>
        <taxon>Viridiplantae</taxon>
        <taxon>Streptophyta</taxon>
        <taxon>Embryophyta</taxon>
        <taxon>Tracheophyta</taxon>
        <taxon>Spermatophyta</taxon>
        <taxon>Magnoliopsida</taxon>
        <taxon>eudicotyledons</taxon>
        <taxon>Gunneridae</taxon>
        <taxon>Pentapetalae</taxon>
        <taxon>rosids</taxon>
        <taxon>fabids</taxon>
        <taxon>Fagales</taxon>
        <taxon>Fagaceae</taxon>
        <taxon>Fagus</taxon>
    </lineage>
</organism>
<reference evidence="3" key="1">
    <citation type="submission" date="2018-02" db="EMBL/GenBank/DDBJ databases">
        <authorList>
            <person name="Cohen D.B."/>
            <person name="Kent A.D."/>
        </authorList>
    </citation>
    <scope>NUCLEOTIDE SEQUENCE</scope>
</reference>
<feature type="region of interest" description="Disordered" evidence="1">
    <location>
        <begin position="24"/>
        <end position="48"/>
    </location>
</feature>
<evidence type="ECO:0000256" key="1">
    <source>
        <dbReference type="SAM" id="MobiDB-lite"/>
    </source>
</evidence>
<dbReference type="PANTHER" id="PTHR35546:SF66">
    <property type="entry name" value="F-BOX DOMAIN-CONTAINING PROTEIN"/>
    <property type="match status" value="1"/>
</dbReference>
<feature type="domain" description="F-box protein At3g26010-like beta-propeller" evidence="2">
    <location>
        <begin position="145"/>
        <end position="275"/>
    </location>
</feature>
<gene>
    <name evidence="3" type="ORF">FSB_LOCUS44042</name>
</gene>
<dbReference type="AlphaFoldDB" id="A0A2N9HWM5"/>
<dbReference type="Pfam" id="PF24750">
    <property type="entry name" value="b-prop_At3g26010-like"/>
    <property type="match status" value="1"/>
</dbReference>
<name>A0A2N9HWM5_FAGSY</name>
<protein>
    <recommendedName>
        <fullName evidence="2">F-box protein At3g26010-like beta-propeller domain-containing protein</fullName>
    </recommendedName>
</protein>
<dbReference type="InterPro" id="IPR055290">
    <property type="entry name" value="At3g26010-like"/>
</dbReference>
<sequence>MFRRRWVDLRRYDEYLKRLNLEDHDKDEDGDETDDVLQNKSSDSSKTPLGDLCPDIVQHIPFFCSPLKPRTRFKSVAQNWCSFITGLRDYSLLLPNSYGLVLFAKEWSLKLAGGGDATVFLTINDHLGVETATHENWITLTLPKAILIDSCNGLLLYADTDETRSYYTRFYVVSPLMKQFVAIPIPCKNKLSTKACVAIAFDDDDIDGHFQLISYSLEQDDAQLNVVKQSITCQIFSSETRGWSEHQATILNPSRPLIFQRKYSVSFYKKGKLYCLWEHMLLVYYVERKVFMAAQVLYGCSSSSSSNPCNISSFVGVGRMSLLFSINFRSAWYV</sequence>
<evidence type="ECO:0000313" key="3">
    <source>
        <dbReference type="EMBL" id="SPD16160.1"/>
    </source>
</evidence>
<feature type="compositionally biased region" description="Acidic residues" evidence="1">
    <location>
        <begin position="25"/>
        <end position="35"/>
    </location>
</feature>
<proteinExistence type="predicted"/>
<evidence type="ECO:0000259" key="2">
    <source>
        <dbReference type="Pfam" id="PF24750"/>
    </source>
</evidence>
<dbReference type="PANTHER" id="PTHR35546">
    <property type="entry name" value="F-BOX PROTEIN INTERACTION DOMAIN PROTEIN-RELATED"/>
    <property type="match status" value="1"/>
</dbReference>
<accession>A0A2N9HWM5</accession>